<reference evidence="12 13" key="1">
    <citation type="submission" date="2018-11" db="EMBL/GenBank/DDBJ databases">
        <title>Genome sequence of Apiotrichum porosum DSM 27194.</title>
        <authorList>
            <person name="Aliyu H."/>
            <person name="Gorte O."/>
            <person name="Ochsenreither K."/>
        </authorList>
    </citation>
    <scope>NUCLEOTIDE SEQUENCE [LARGE SCALE GENOMIC DNA]</scope>
    <source>
        <strain evidence="12 13">DSM 27194</strain>
    </source>
</reference>
<evidence type="ECO:0000256" key="6">
    <source>
        <dbReference type="ARBA" id="ARBA00022824"/>
    </source>
</evidence>
<dbReference type="GO" id="GO:0005460">
    <property type="term" value="F:UDP-glucose transmembrane transporter activity"/>
    <property type="evidence" value="ECO:0007669"/>
    <property type="project" value="TreeGrafter"/>
</dbReference>
<feature type="transmembrane region" description="Helical" evidence="11">
    <location>
        <begin position="374"/>
        <end position="393"/>
    </location>
</feature>
<dbReference type="Proteomes" id="UP000279236">
    <property type="component" value="Unassembled WGS sequence"/>
</dbReference>
<comment type="similarity">
    <text evidence="2">Belongs to the nucleotide-sugar transporter family. SLC35B subfamily.</text>
</comment>
<dbReference type="PANTHER" id="PTHR10778">
    <property type="entry name" value="SOLUTE CARRIER FAMILY 35 MEMBER B"/>
    <property type="match status" value="1"/>
</dbReference>
<name>A0A427XHS1_9TREE</name>
<evidence type="ECO:0000313" key="12">
    <source>
        <dbReference type="EMBL" id="RSH78431.1"/>
    </source>
</evidence>
<evidence type="ECO:0000313" key="13">
    <source>
        <dbReference type="Proteomes" id="UP000279236"/>
    </source>
</evidence>
<feature type="compositionally biased region" description="Gly residues" evidence="10">
    <location>
        <begin position="109"/>
        <end position="119"/>
    </location>
</feature>
<keyword evidence="5 11" id="KW-0812">Transmembrane</keyword>
<accession>A0A427XHS1</accession>
<feature type="compositionally biased region" description="Low complexity" evidence="10">
    <location>
        <begin position="99"/>
        <end position="108"/>
    </location>
</feature>
<evidence type="ECO:0000256" key="1">
    <source>
        <dbReference type="ARBA" id="ARBA00004477"/>
    </source>
</evidence>
<evidence type="ECO:0000256" key="10">
    <source>
        <dbReference type="SAM" id="MobiDB-lite"/>
    </source>
</evidence>
<evidence type="ECO:0000256" key="11">
    <source>
        <dbReference type="SAM" id="Phobius"/>
    </source>
</evidence>
<gene>
    <name evidence="12" type="primary">HUT1</name>
    <name evidence="12" type="ORF">EHS24_002156</name>
</gene>
<organism evidence="12 13">
    <name type="scientific">Apiotrichum porosum</name>
    <dbReference type="NCBI Taxonomy" id="105984"/>
    <lineage>
        <taxon>Eukaryota</taxon>
        <taxon>Fungi</taxon>
        <taxon>Dikarya</taxon>
        <taxon>Basidiomycota</taxon>
        <taxon>Agaricomycotina</taxon>
        <taxon>Tremellomycetes</taxon>
        <taxon>Trichosporonales</taxon>
        <taxon>Trichosporonaceae</taxon>
        <taxon>Apiotrichum</taxon>
    </lineage>
</organism>
<feature type="transmembrane region" description="Helical" evidence="11">
    <location>
        <begin position="311"/>
        <end position="329"/>
    </location>
</feature>
<evidence type="ECO:0000256" key="3">
    <source>
        <dbReference type="ARBA" id="ARBA00022448"/>
    </source>
</evidence>
<dbReference type="GO" id="GO:0000139">
    <property type="term" value="C:Golgi membrane"/>
    <property type="evidence" value="ECO:0007669"/>
    <property type="project" value="TreeGrafter"/>
</dbReference>
<evidence type="ECO:0000256" key="4">
    <source>
        <dbReference type="ARBA" id="ARBA00022597"/>
    </source>
</evidence>
<dbReference type="GO" id="GO:0005789">
    <property type="term" value="C:endoplasmic reticulum membrane"/>
    <property type="evidence" value="ECO:0007669"/>
    <property type="project" value="UniProtKB-SubCell"/>
</dbReference>
<dbReference type="SUPFAM" id="SSF103481">
    <property type="entry name" value="Multidrug resistance efflux transporter EmrE"/>
    <property type="match status" value="1"/>
</dbReference>
<keyword evidence="4" id="KW-0762">Sugar transport</keyword>
<evidence type="ECO:0000256" key="9">
    <source>
        <dbReference type="ARBA" id="ARBA00041103"/>
    </source>
</evidence>
<sequence>MGLIRLAVCVSGVYGAFLWWAIAQERLSAPFPGIAPHSSDKFPSPLFFNWCQSLASATCAAIYLLVVGVSDGSLKRDGVLSTLGLKRLFASLPGKKNDGATTPPTTNGDGDGNGNGNGSGSTPQVAALRAYINGTGSATVSATASENGSLDDKTEKDEESRRPSPSPEANSKATVAAPQPPRPWYQSLPVLLLQVSIFQTTAGPLGFLALRHISYPTMVLGKSCKLIPVLLLNVLLYRRRFGAHKYVVVALVSAGISLFMLFGKKSASKGGDSVWGLSLLLFNLFVDGLTNSTQDQIFALYKGYSGQQMMFIMACMSLSVLTPAMLLPLPSSPLSLLSVFNSPDLARLHTYFSPPILLTSVRFITSHPTSLPPLGAYAALGGLGQIFIFETIAHFGSLTLVMVTVTRKLFTMLLSVFVFGHVLTPGQWAGVAVVFAGIGVEALFKRREVSKRARRDVKK</sequence>
<keyword evidence="6" id="KW-0256">Endoplasmic reticulum</keyword>
<feature type="transmembrane region" description="Helical" evidence="11">
    <location>
        <begin position="47"/>
        <end position="66"/>
    </location>
</feature>
<dbReference type="PANTHER" id="PTHR10778:SF10">
    <property type="entry name" value="SOLUTE CARRIER FAMILY 35 MEMBER B1"/>
    <property type="match status" value="1"/>
</dbReference>
<evidence type="ECO:0000256" key="8">
    <source>
        <dbReference type="ARBA" id="ARBA00023136"/>
    </source>
</evidence>
<dbReference type="STRING" id="105984.A0A427XHS1"/>
<dbReference type="InterPro" id="IPR013657">
    <property type="entry name" value="SCL35B1-4/HUT1"/>
</dbReference>
<keyword evidence="8 11" id="KW-0472">Membrane</keyword>
<evidence type="ECO:0000256" key="7">
    <source>
        <dbReference type="ARBA" id="ARBA00022989"/>
    </source>
</evidence>
<feature type="transmembrane region" description="Helical" evidence="11">
    <location>
        <begin position="426"/>
        <end position="444"/>
    </location>
</feature>
<dbReference type="GeneID" id="39586699"/>
<dbReference type="AlphaFoldDB" id="A0A427XHS1"/>
<keyword evidence="3" id="KW-0813">Transport</keyword>
<feature type="region of interest" description="Disordered" evidence="10">
    <location>
        <begin position="140"/>
        <end position="180"/>
    </location>
</feature>
<protein>
    <recommendedName>
        <fullName evidence="9">UDP-galactose transporter homolog 1</fullName>
    </recommendedName>
</protein>
<dbReference type="OrthoDB" id="1601at2759"/>
<dbReference type="InterPro" id="IPR037185">
    <property type="entry name" value="EmrE-like"/>
</dbReference>
<dbReference type="EMBL" id="RSCE01000012">
    <property type="protein sequence ID" value="RSH78431.1"/>
    <property type="molecule type" value="Genomic_DNA"/>
</dbReference>
<comment type="subcellular location">
    <subcellularLocation>
        <location evidence="1">Endoplasmic reticulum membrane</location>
        <topology evidence="1">Multi-pass membrane protein</topology>
    </subcellularLocation>
</comment>
<proteinExistence type="inferred from homology"/>
<evidence type="ECO:0000256" key="5">
    <source>
        <dbReference type="ARBA" id="ARBA00022692"/>
    </source>
</evidence>
<dbReference type="GO" id="GO:0005459">
    <property type="term" value="F:UDP-galactose transmembrane transporter activity"/>
    <property type="evidence" value="ECO:0007669"/>
    <property type="project" value="TreeGrafter"/>
</dbReference>
<keyword evidence="13" id="KW-1185">Reference proteome</keyword>
<keyword evidence="7 11" id="KW-1133">Transmembrane helix</keyword>
<comment type="caution">
    <text evidence="12">The sequence shown here is derived from an EMBL/GenBank/DDBJ whole genome shotgun (WGS) entry which is preliminary data.</text>
</comment>
<dbReference type="Pfam" id="PF08449">
    <property type="entry name" value="UAA"/>
    <property type="match status" value="1"/>
</dbReference>
<evidence type="ECO:0000256" key="2">
    <source>
        <dbReference type="ARBA" id="ARBA00010694"/>
    </source>
</evidence>
<feature type="transmembrane region" description="Helical" evidence="11">
    <location>
        <begin position="274"/>
        <end position="290"/>
    </location>
</feature>
<feature type="region of interest" description="Disordered" evidence="10">
    <location>
        <begin position="94"/>
        <end position="123"/>
    </location>
</feature>
<dbReference type="RefSeq" id="XP_028473578.1">
    <property type="nucleotide sequence ID" value="XM_028617900.1"/>
</dbReference>
<feature type="transmembrane region" description="Helical" evidence="11">
    <location>
        <begin position="243"/>
        <end position="262"/>
    </location>
</feature>
<feature type="compositionally biased region" description="Basic and acidic residues" evidence="10">
    <location>
        <begin position="150"/>
        <end position="162"/>
    </location>
</feature>